<reference evidence="1 2" key="1">
    <citation type="submission" date="2016-10" db="EMBL/GenBank/DDBJ databases">
        <authorList>
            <person name="de Groot N.N."/>
        </authorList>
    </citation>
    <scope>NUCLEOTIDE SEQUENCE [LARGE SCALE GENOMIC DNA]</scope>
    <source>
        <strain evidence="1 2">CGMCC 1.7059</strain>
    </source>
</reference>
<dbReference type="Proteomes" id="UP000199675">
    <property type="component" value="Unassembled WGS sequence"/>
</dbReference>
<gene>
    <name evidence="1" type="ORF">SAMN04487960_10299</name>
</gene>
<evidence type="ECO:0000313" key="2">
    <source>
        <dbReference type="Proteomes" id="UP000199675"/>
    </source>
</evidence>
<dbReference type="OrthoDB" id="6182692at2"/>
<name>A0A1H2SD94_9GAMM</name>
<sequence>MSSDPLKALSDMASDAHARIQAAHQHINPVVSVRRGMRDVGIPADAMTFDCLRTRRRITLILHDEQPGLLLYQFVTIDDEVADEFRQIALAEVSVDTLVEWMQNYFGADA</sequence>
<dbReference type="RefSeq" id="WP_091811469.1">
    <property type="nucleotide sequence ID" value="NZ_FNNE01000002.1"/>
</dbReference>
<evidence type="ECO:0000313" key="1">
    <source>
        <dbReference type="EMBL" id="SDW29560.1"/>
    </source>
</evidence>
<keyword evidence="2" id="KW-1185">Reference proteome</keyword>
<dbReference type="AlphaFoldDB" id="A0A1H2SD94"/>
<organism evidence="1 2">
    <name type="scientific">Marinobacter mobilis</name>
    <dbReference type="NCBI Taxonomy" id="488533"/>
    <lineage>
        <taxon>Bacteria</taxon>
        <taxon>Pseudomonadati</taxon>
        <taxon>Pseudomonadota</taxon>
        <taxon>Gammaproteobacteria</taxon>
        <taxon>Pseudomonadales</taxon>
        <taxon>Marinobacteraceae</taxon>
        <taxon>Marinobacter</taxon>
    </lineage>
</organism>
<proteinExistence type="predicted"/>
<dbReference type="EMBL" id="FNNE01000002">
    <property type="protein sequence ID" value="SDW29560.1"/>
    <property type="molecule type" value="Genomic_DNA"/>
</dbReference>
<accession>A0A1H2SD94</accession>
<protein>
    <submittedName>
        <fullName evidence="1">Uncharacterized protein</fullName>
    </submittedName>
</protein>